<evidence type="ECO:0000256" key="7">
    <source>
        <dbReference type="SAM" id="Phobius"/>
    </source>
</evidence>
<evidence type="ECO:0000256" key="5">
    <source>
        <dbReference type="ARBA" id="ARBA00023136"/>
    </source>
</evidence>
<dbReference type="PANTHER" id="PTHR21716:SF62">
    <property type="entry name" value="TRANSPORT PROTEIN YDBI-RELATED"/>
    <property type="match status" value="1"/>
</dbReference>
<feature type="transmembrane region" description="Helical" evidence="7">
    <location>
        <begin position="161"/>
        <end position="183"/>
    </location>
</feature>
<feature type="transmembrane region" description="Helical" evidence="7">
    <location>
        <begin position="315"/>
        <end position="338"/>
    </location>
</feature>
<keyword evidence="5 7" id="KW-0472">Membrane</keyword>
<dbReference type="EMBL" id="BLJP01000002">
    <property type="protein sequence ID" value="GFE93065.1"/>
    <property type="molecule type" value="Genomic_DNA"/>
</dbReference>
<accession>A0A6V8ICI9</accession>
<feature type="region of interest" description="Disordered" evidence="6">
    <location>
        <begin position="19"/>
        <end position="84"/>
    </location>
</feature>
<organism evidence="8 9">
    <name type="scientific">Acetobacter persici</name>
    <dbReference type="NCBI Taxonomy" id="1076596"/>
    <lineage>
        <taxon>Bacteria</taxon>
        <taxon>Pseudomonadati</taxon>
        <taxon>Pseudomonadota</taxon>
        <taxon>Alphaproteobacteria</taxon>
        <taxon>Acetobacterales</taxon>
        <taxon>Acetobacteraceae</taxon>
        <taxon>Acetobacter</taxon>
    </lineage>
</organism>
<dbReference type="Pfam" id="PF01594">
    <property type="entry name" value="AI-2E_transport"/>
    <property type="match status" value="1"/>
</dbReference>
<dbReference type="GO" id="GO:0055085">
    <property type="term" value="P:transmembrane transport"/>
    <property type="evidence" value="ECO:0007669"/>
    <property type="project" value="TreeGrafter"/>
</dbReference>
<feature type="transmembrane region" description="Helical" evidence="7">
    <location>
        <begin position="410"/>
        <end position="434"/>
    </location>
</feature>
<keyword evidence="3 7" id="KW-0812">Transmembrane</keyword>
<evidence type="ECO:0000256" key="4">
    <source>
        <dbReference type="ARBA" id="ARBA00022989"/>
    </source>
</evidence>
<dbReference type="GO" id="GO:0016020">
    <property type="term" value="C:membrane"/>
    <property type="evidence" value="ECO:0007669"/>
    <property type="project" value="UniProtKB-SubCell"/>
</dbReference>
<evidence type="ECO:0008006" key="10">
    <source>
        <dbReference type="Google" id="ProtNLM"/>
    </source>
</evidence>
<feature type="compositionally biased region" description="Pro residues" evidence="6">
    <location>
        <begin position="70"/>
        <end position="79"/>
    </location>
</feature>
<comment type="subcellular location">
    <subcellularLocation>
        <location evidence="1">Membrane</location>
        <topology evidence="1">Multi-pass membrane protein</topology>
    </subcellularLocation>
</comment>
<evidence type="ECO:0000313" key="9">
    <source>
        <dbReference type="Proteomes" id="UP000548726"/>
    </source>
</evidence>
<proteinExistence type="inferred from homology"/>
<comment type="caution">
    <text evidence="8">The sequence shown here is derived from an EMBL/GenBank/DDBJ whole genome shotgun (WGS) entry which is preliminary data.</text>
</comment>
<evidence type="ECO:0000256" key="6">
    <source>
        <dbReference type="SAM" id="MobiDB-lite"/>
    </source>
</evidence>
<comment type="similarity">
    <text evidence="2">Belongs to the autoinducer-2 exporter (AI-2E) (TC 2.A.86) family.</text>
</comment>
<gene>
    <name evidence="8" type="ORF">DmAi_11240</name>
</gene>
<feature type="transmembrane region" description="Helical" evidence="7">
    <location>
        <begin position="248"/>
        <end position="271"/>
    </location>
</feature>
<evidence type="ECO:0000313" key="8">
    <source>
        <dbReference type="EMBL" id="GFE93065.1"/>
    </source>
</evidence>
<evidence type="ECO:0000256" key="3">
    <source>
        <dbReference type="ARBA" id="ARBA00022692"/>
    </source>
</evidence>
<feature type="transmembrane region" description="Helical" evidence="7">
    <location>
        <begin position="345"/>
        <end position="365"/>
    </location>
</feature>
<protein>
    <recommendedName>
        <fullName evidence="10">Transporter</fullName>
    </recommendedName>
</protein>
<sequence>MTLRPLAHLHKAAQDYATLHRNPATGQQERQKTMVPPTPDHQDTPGGLSHAPRPEGEADSTGLHGAAQPFPSPSSPHPAAPAEAHLHTPDTTQALAAILALDHTLARFYRLIMVVVVLAVLAVVISTGGPVLMVVCASALVAVVLHGAARWITHLLRLPEWLSVMLLVLALGAAATALVHVFGPEIVVQAAHLRTALVSQISALHDRLNSGDFGRLILDHVPQSLGGNQSGAGSRAPGLDFAGSMTNVLTSTFGSVGTLIVIVIAGIYFALSPRLYANGILRLTPERHRPLVRSLLQTIAHTLSAWVAGQMLDMTVVGVLTWLGLWAIGMPLALPLGLVAGTANFIPYLGAFVGAIPALLIGLSVGTQEALMVLGLYSVIQAFEGYIMSPFIQKRAVSMPPALTILSQTIFGAFLGMWGFIFASPITAVLLAVATRLASPLKEKDML</sequence>
<evidence type="ECO:0000256" key="1">
    <source>
        <dbReference type="ARBA" id="ARBA00004141"/>
    </source>
</evidence>
<dbReference type="PANTHER" id="PTHR21716">
    <property type="entry name" value="TRANSMEMBRANE PROTEIN"/>
    <property type="match status" value="1"/>
</dbReference>
<dbReference type="RefSeq" id="WP_237388768.1">
    <property type="nucleotide sequence ID" value="NZ_BLJP01000002.1"/>
</dbReference>
<feature type="transmembrane region" description="Helical" evidence="7">
    <location>
        <begin position="108"/>
        <end position="125"/>
    </location>
</feature>
<keyword evidence="9" id="KW-1185">Reference proteome</keyword>
<feature type="transmembrane region" description="Helical" evidence="7">
    <location>
        <begin position="131"/>
        <end position="149"/>
    </location>
</feature>
<dbReference type="AlphaFoldDB" id="A0A6V8ICI9"/>
<feature type="transmembrane region" description="Helical" evidence="7">
    <location>
        <begin position="371"/>
        <end position="389"/>
    </location>
</feature>
<evidence type="ECO:0000256" key="2">
    <source>
        <dbReference type="ARBA" id="ARBA00009773"/>
    </source>
</evidence>
<dbReference type="InterPro" id="IPR002549">
    <property type="entry name" value="AI-2E-like"/>
</dbReference>
<name>A0A6V8ICI9_9PROT</name>
<dbReference type="Proteomes" id="UP000548726">
    <property type="component" value="Unassembled WGS sequence"/>
</dbReference>
<reference evidence="8 9" key="1">
    <citation type="journal article" date="2020" name="Cell Rep.">
        <title>Local necrotic cells trigger systemic immune activation via gut microbiome dysbiosis in Drosophila.</title>
        <authorList>
            <person name="Kosakamoto H."/>
            <person name="Yamauchi T."/>
            <person name="Akuzawa-Tokita Y."/>
            <person name="Nishimura K."/>
            <person name="Soga T."/>
            <person name="Murakami T."/>
            <person name="Mori H."/>
            <person name="Yamamoto K."/>
            <person name="Miyazaki R."/>
            <person name="Koto A."/>
            <person name="Miura M."/>
            <person name="Obata F."/>
        </authorList>
    </citation>
    <scope>NUCLEOTIDE SEQUENCE [LARGE SCALE GENOMIC DNA]</scope>
    <source>
        <strain evidence="8 9">Ai</strain>
    </source>
</reference>
<keyword evidence="4 7" id="KW-1133">Transmembrane helix</keyword>